<accession>A0A812V552</accession>
<reference evidence="7" key="1">
    <citation type="submission" date="2021-02" db="EMBL/GenBank/DDBJ databases">
        <authorList>
            <person name="Dougan E. K."/>
            <person name="Rhodes N."/>
            <person name="Thang M."/>
            <person name="Chan C."/>
        </authorList>
    </citation>
    <scope>NUCLEOTIDE SEQUENCE</scope>
</reference>
<feature type="region of interest" description="Disordered" evidence="5">
    <location>
        <begin position="454"/>
        <end position="478"/>
    </location>
</feature>
<dbReference type="OrthoDB" id="425312at2759"/>
<evidence type="ECO:0000256" key="2">
    <source>
        <dbReference type="ARBA" id="ARBA00022692"/>
    </source>
</evidence>
<dbReference type="PANTHER" id="PTHR42770">
    <property type="entry name" value="AMINO ACID TRANSPORTER-RELATED"/>
    <property type="match status" value="1"/>
</dbReference>
<feature type="transmembrane region" description="Helical" evidence="6">
    <location>
        <begin position="150"/>
        <end position="170"/>
    </location>
</feature>
<feature type="transmembrane region" description="Helical" evidence="6">
    <location>
        <begin position="126"/>
        <end position="143"/>
    </location>
</feature>
<keyword evidence="3 6" id="KW-1133">Transmembrane helix</keyword>
<dbReference type="Proteomes" id="UP000604046">
    <property type="component" value="Unassembled WGS sequence"/>
</dbReference>
<comment type="subcellular location">
    <subcellularLocation>
        <location evidence="1">Membrane</location>
        <topology evidence="1">Multi-pass membrane protein</topology>
    </subcellularLocation>
</comment>
<protein>
    <submittedName>
        <fullName evidence="7">Uncharacterized protein</fullName>
    </submittedName>
</protein>
<evidence type="ECO:0000313" key="8">
    <source>
        <dbReference type="Proteomes" id="UP000604046"/>
    </source>
</evidence>
<keyword evidence="4 6" id="KW-0472">Membrane</keyword>
<sequence>MGHDMQFPFAPRFRRIHLWAAGVAAVICGDFVAWQPAFGQGIGCALLGFFVAALFYVLLVSSLTEVISRMGDAEGPSQVAACIGPRTSFLAGFMECLKCVLIIADVTSASGALMQELTESPSDLQPLWWLLFCGIILLLNSKLMTFSVQALVAMTLASLAIVLAYFLFSSARTFELAQEAMAGGDLLSDVSLLAFFKSLPAGIWCFLGLEQMLWFGKFAVDLKTNLPRALTWSYVTLFILAMLTLICSLAASPGRHVTTHEQFPLLVAYFDVFGESAVARYFALLLLLGILASLHVFTFVAGQLVTQMAEDSLLPACLAQRDGQTGAPTYSSAVCVVIALLFLEVIFQALDHRYEEIRATFTSAASICALGGYMIQLICFMLVRCRNQTEDTIFLSPFGMLGAGTAFAITLVLMASVLLSPLFHSLNFCGVALSLAVLLLANCLHESYRRQQKRKSARSSSTILQKMDCGTTQPQARA</sequence>
<feature type="transmembrane region" description="Helical" evidence="6">
    <location>
        <begin position="40"/>
        <end position="60"/>
    </location>
</feature>
<evidence type="ECO:0000256" key="6">
    <source>
        <dbReference type="SAM" id="Phobius"/>
    </source>
</evidence>
<feature type="transmembrane region" description="Helical" evidence="6">
    <location>
        <begin position="425"/>
        <end position="445"/>
    </location>
</feature>
<feature type="transmembrane region" description="Helical" evidence="6">
    <location>
        <begin position="230"/>
        <end position="251"/>
    </location>
</feature>
<keyword evidence="2 6" id="KW-0812">Transmembrane</keyword>
<dbReference type="GO" id="GO:0016020">
    <property type="term" value="C:membrane"/>
    <property type="evidence" value="ECO:0007669"/>
    <property type="project" value="UniProtKB-SubCell"/>
</dbReference>
<evidence type="ECO:0000313" key="7">
    <source>
        <dbReference type="EMBL" id="CAE7614936.1"/>
    </source>
</evidence>
<dbReference type="PIRSF" id="PIRSF006060">
    <property type="entry name" value="AA_transporter"/>
    <property type="match status" value="1"/>
</dbReference>
<dbReference type="InterPro" id="IPR050367">
    <property type="entry name" value="APC_superfamily"/>
</dbReference>
<evidence type="ECO:0000256" key="3">
    <source>
        <dbReference type="ARBA" id="ARBA00022989"/>
    </source>
</evidence>
<feature type="transmembrane region" description="Helical" evidence="6">
    <location>
        <begin position="16"/>
        <end position="34"/>
    </location>
</feature>
<feature type="transmembrane region" description="Helical" evidence="6">
    <location>
        <begin position="359"/>
        <end position="383"/>
    </location>
</feature>
<feature type="transmembrane region" description="Helical" evidence="6">
    <location>
        <begin position="96"/>
        <end position="114"/>
    </location>
</feature>
<dbReference type="EMBL" id="CAJNDS010002839">
    <property type="protein sequence ID" value="CAE7614936.1"/>
    <property type="molecule type" value="Genomic_DNA"/>
</dbReference>
<dbReference type="PANTHER" id="PTHR42770:SF7">
    <property type="entry name" value="MEMBRANE PROTEIN"/>
    <property type="match status" value="1"/>
</dbReference>
<gene>
    <name evidence="7" type="ORF">SNAT2548_LOCUS34961</name>
</gene>
<evidence type="ECO:0000256" key="4">
    <source>
        <dbReference type="ARBA" id="ARBA00023136"/>
    </source>
</evidence>
<dbReference type="AlphaFoldDB" id="A0A812V552"/>
<comment type="caution">
    <text evidence="7">The sequence shown here is derived from an EMBL/GenBank/DDBJ whole genome shotgun (WGS) entry which is preliminary data.</text>
</comment>
<evidence type="ECO:0000256" key="5">
    <source>
        <dbReference type="SAM" id="MobiDB-lite"/>
    </source>
</evidence>
<feature type="transmembrane region" description="Helical" evidence="6">
    <location>
        <begin position="190"/>
        <end position="209"/>
    </location>
</feature>
<feature type="transmembrane region" description="Helical" evidence="6">
    <location>
        <begin position="327"/>
        <end position="347"/>
    </location>
</feature>
<name>A0A812V552_9DINO</name>
<keyword evidence="8" id="KW-1185">Reference proteome</keyword>
<proteinExistence type="predicted"/>
<feature type="transmembrane region" description="Helical" evidence="6">
    <location>
        <begin position="395"/>
        <end position="419"/>
    </location>
</feature>
<evidence type="ECO:0000256" key="1">
    <source>
        <dbReference type="ARBA" id="ARBA00004141"/>
    </source>
</evidence>
<organism evidence="7 8">
    <name type="scientific">Symbiodinium natans</name>
    <dbReference type="NCBI Taxonomy" id="878477"/>
    <lineage>
        <taxon>Eukaryota</taxon>
        <taxon>Sar</taxon>
        <taxon>Alveolata</taxon>
        <taxon>Dinophyceae</taxon>
        <taxon>Suessiales</taxon>
        <taxon>Symbiodiniaceae</taxon>
        <taxon>Symbiodinium</taxon>
    </lineage>
</organism>
<dbReference type="Gene3D" id="1.20.1740.10">
    <property type="entry name" value="Amino acid/polyamine transporter I"/>
    <property type="match status" value="1"/>
</dbReference>
<feature type="transmembrane region" description="Helical" evidence="6">
    <location>
        <begin position="281"/>
        <end position="306"/>
    </location>
</feature>